<accession>A0A1W1E9F4</accession>
<protein>
    <recommendedName>
        <fullName evidence="2">Histidine kinase/HSP90-like ATPase domain-containing protein</fullName>
    </recommendedName>
</protein>
<reference evidence="1" key="1">
    <citation type="submission" date="2016-10" db="EMBL/GenBank/DDBJ databases">
        <authorList>
            <person name="de Groot N.N."/>
        </authorList>
    </citation>
    <scope>NUCLEOTIDE SEQUENCE</scope>
</reference>
<dbReference type="NCBIfam" id="NF038262">
    <property type="entry name" value="SiaB_fam_kinase"/>
    <property type="match status" value="1"/>
</dbReference>
<dbReference type="Pfam" id="PF19788">
    <property type="entry name" value="DUF6272"/>
    <property type="match status" value="1"/>
</dbReference>
<evidence type="ECO:0008006" key="2">
    <source>
        <dbReference type="Google" id="ProtNLM"/>
    </source>
</evidence>
<proteinExistence type="predicted"/>
<dbReference type="EMBL" id="FPIB01000017">
    <property type="protein sequence ID" value="SFV90582.1"/>
    <property type="molecule type" value="Genomic_DNA"/>
</dbReference>
<evidence type="ECO:0000313" key="1">
    <source>
        <dbReference type="EMBL" id="SFV90582.1"/>
    </source>
</evidence>
<dbReference type="InterPro" id="IPR046239">
    <property type="entry name" value="DUF6272"/>
</dbReference>
<gene>
    <name evidence="1" type="ORF">MNB_SV-4-907</name>
</gene>
<name>A0A1W1E9F4_9ZZZZ</name>
<dbReference type="AlphaFoldDB" id="A0A1W1E9F4"/>
<organism evidence="1">
    <name type="scientific">hydrothermal vent metagenome</name>
    <dbReference type="NCBI Taxonomy" id="652676"/>
    <lineage>
        <taxon>unclassified sequences</taxon>
        <taxon>metagenomes</taxon>
        <taxon>ecological metagenomes</taxon>
    </lineage>
</organism>
<sequence>MITISNLSAILEEDGIIFLAYGGLFTQPLIAGMTEALEKESEEADMPIGIANKIFVIFIELSQNMMHYAKQHPHDSKGLIYVIRQPDRYIICSQNVVSHKERDMLEERLTHLASAGKEEIKALYKEARKHGTDTHEKGGGLGFLEIAKKADRIASLFQENEKGEIHFKLCATLFV</sequence>